<proteinExistence type="predicted"/>
<evidence type="ECO:0000313" key="1">
    <source>
        <dbReference type="EMBL" id="RVW02600.1"/>
    </source>
</evidence>
<reference evidence="1 2" key="1">
    <citation type="submission" date="2018-11" db="EMBL/GenBank/DDBJ databases">
        <title>Rhodococcus spongicola sp. nov. and Rhodococcus xishaensis sp. nov. from marine sponges.</title>
        <authorList>
            <person name="Li L."/>
            <person name="Lin H.W."/>
        </authorList>
    </citation>
    <scope>NUCLEOTIDE SEQUENCE [LARGE SCALE GENOMIC DNA]</scope>
    <source>
        <strain evidence="1 2">LHW50502</strain>
    </source>
</reference>
<protein>
    <recommendedName>
        <fullName evidence="3">SAM-dependent methyltransferase</fullName>
    </recommendedName>
</protein>
<dbReference type="SUPFAM" id="SSF53335">
    <property type="entry name" value="S-adenosyl-L-methionine-dependent methyltransferases"/>
    <property type="match status" value="1"/>
</dbReference>
<dbReference type="AlphaFoldDB" id="A0A3S3AK85"/>
<evidence type="ECO:0008006" key="3">
    <source>
        <dbReference type="Google" id="ProtNLM"/>
    </source>
</evidence>
<dbReference type="EMBL" id="RKLN01000004">
    <property type="protein sequence ID" value="RVW02600.1"/>
    <property type="molecule type" value="Genomic_DNA"/>
</dbReference>
<gene>
    <name evidence="1" type="ORF">EF834_12855</name>
</gene>
<comment type="caution">
    <text evidence="1">The sequence shown here is derived from an EMBL/GenBank/DDBJ whole genome shotgun (WGS) entry which is preliminary data.</text>
</comment>
<keyword evidence="2" id="KW-1185">Reference proteome</keyword>
<dbReference type="Proteomes" id="UP000284333">
    <property type="component" value="Unassembled WGS sequence"/>
</dbReference>
<dbReference type="InterPro" id="IPR029063">
    <property type="entry name" value="SAM-dependent_MTases_sf"/>
</dbReference>
<organism evidence="1 2">
    <name type="scientific">Rhodococcus spongiicola</name>
    <dbReference type="NCBI Taxonomy" id="2487352"/>
    <lineage>
        <taxon>Bacteria</taxon>
        <taxon>Bacillati</taxon>
        <taxon>Actinomycetota</taxon>
        <taxon>Actinomycetes</taxon>
        <taxon>Mycobacteriales</taxon>
        <taxon>Nocardiaceae</taxon>
        <taxon>Rhodococcus</taxon>
    </lineage>
</organism>
<sequence length="138" mass="15519">MSGRDAAHLPGHWLLARLGKKVLRPGGRELTERMLVDADLSGADVVELAPGLGRTAREIVARGPRSYVGVEADVDEAYRVLRPRPILTDEGLRGTLRFIRNLLRDSDARARVRAIRRTFIAYRDNLVAIEVIARKERR</sequence>
<name>A0A3S3AK85_9NOCA</name>
<evidence type="ECO:0000313" key="2">
    <source>
        <dbReference type="Proteomes" id="UP000284333"/>
    </source>
</evidence>
<accession>A0A3S3AK85</accession>
<dbReference type="OrthoDB" id="9805171at2"/>